<name>A0A1G7PMQ6_9BACT</name>
<accession>A0A1G7PMQ6</accession>
<dbReference type="SUPFAM" id="SSF52317">
    <property type="entry name" value="Class I glutamine amidotransferase-like"/>
    <property type="match status" value="1"/>
</dbReference>
<dbReference type="Pfam" id="PF12833">
    <property type="entry name" value="HTH_18"/>
    <property type="match status" value="1"/>
</dbReference>
<feature type="domain" description="HTH araC/xylS-type" evidence="4">
    <location>
        <begin position="237"/>
        <end position="335"/>
    </location>
</feature>
<evidence type="ECO:0000256" key="3">
    <source>
        <dbReference type="ARBA" id="ARBA00023163"/>
    </source>
</evidence>
<keyword evidence="3" id="KW-0804">Transcription</keyword>
<dbReference type="PROSITE" id="PS00041">
    <property type="entry name" value="HTH_ARAC_FAMILY_1"/>
    <property type="match status" value="1"/>
</dbReference>
<dbReference type="RefSeq" id="WP_197674903.1">
    <property type="nucleotide sequence ID" value="NZ_LT629690.1"/>
</dbReference>
<sequence length="356" mass="39147">MPRGVAAKRRGKSDILRAHAMHEIAIVLYSGARPAVVHGLTDLFEVANRISAEQGEASARAEVMVSHWGTTASSGLIRSYESHPRKHGSPDCIIFPPTLEVQQNAESTQRLLAWAKAEHASGATLCSVCGGTFLLAQLGLLNGRPATTHWSYANLLAITFPEICVQSDDLIIDLGDVMTAGGMMAWLDLGLKLVERYLGPLVMIKTAQFFLVDPAARQQRYYANFSPRLQHGDDAILRVQVSIESSISEAVTVGEMASTARLGERTFLRRFQKATGLTPTEYAQSIRVQKARELLEMTALSVKEVARNVSYEDVGAFRKIFQKSVGLQPSEYRKRFRTPAAVSSIQMPVRSYPVNT</sequence>
<evidence type="ECO:0000313" key="5">
    <source>
        <dbReference type="EMBL" id="SDF87478.1"/>
    </source>
</evidence>
<evidence type="ECO:0000256" key="1">
    <source>
        <dbReference type="ARBA" id="ARBA00023015"/>
    </source>
</evidence>
<dbReference type="PANTHER" id="PTHR43130">
    <property type="entry name" value="ARAC-FAMILY TRANSCRIPTIONAL REGULATOR"/>
    <property type="match status" value="1"/>
</dbReference>
<protein>
    <submittedName>
        <fullName evidence="5">Transcriptional regulator, AraC family with amidase-like domain</fullName>
    </submittedName>
</protein>
<dbReference type="InterPro" id="IPR018062">
    <property type="entry name" value="HTH_AraC-typ_CS"/>
</dbReference>
<keyword evidence="1" id="KW-0805">Transcription regulation</keyword>
<dbReference type="InterPro" id="IPR018060">
    <property type="entry name" value="HTH_AraC"/>
</dbReference>
<dbReference type="Proteomes" id="UP000182427">
    <property type="component" value="Chromosome I"/>
</dbReference>
<keyword evidence="6" id="KW-1185">Reference proteome</keyword>
<dbReference type="AlphaFoldDB" id="A0A1G7PMQ6"/>
<dbReference type="GO" id="GO:0003700">
    <property type="term" value="F:DNA-binding transcription factor activity"/>
    <property type="evidence" value="ECO:0007669"/>
    <property type="project" value="InterPro"/>
</dbReference>
<dbReference type="InterPro" id="IPR052158">
    <property type="entry name" value="INH-QAR"/>
</dbReference>
<dbReference type="GO" id="GO:0043565">
    <property type="term" value="F:sequence-specific DNA binding"/>
    <property type="evidence" value="ECO:0007669"/>
    <property type="project" value="InterPro"/>
</dbReference>
<dbReference type="Pfam" id="PF01965">
    <property type="entry name" value="DJ-1_PfpI"/>
    <property type="match status" value="1"/>
</dbReference>
<evidence type="ECO:0000313" key="6">
    <source>
        <dbReference type="Proteomes" id="UP000182427"/>
    </source>
</evidence>
<dbReference type="SMART" id="SM00342">
    <property type="entry name" value="HTH_ARAC"/>
    <property type="match status" value="1"/>
</dbReference>
<evidence type="ECO:0000256" key="2">
    <source>
        <dbReference type="ARBA" id="ARBA00023125"/>
    </source>
</evidence>
<dbReference type="SUPFAM" id="SSF46689">
    <property type="entry name" value="Homeodomain-like"/>
    <property type="match status" value="2"/>
</dbReference>
<keyword evidence="2" id="KW-0238">DNA-binding</keyword>
<proteinExistence type="predicted"/>
<evidence type="ECO:0000259" key="4">
    <source>
        <dbReference type="PROSITE" id="PS01124"/>
    </source>
</evidence>
<dbReference type="PROSITE" id="PS01124">
    <property type="entry name" value="HTH_ARAC_FAMILY_2"/>
    <property type="match status" value="1"/>
</dbReference>
<dbReference type="Gene3D" id="3.40.50.880">
    <property type="match status" value="1"/>
</dbReference>
<dbReference type="InterPro" id="IPR029062">
    <property type="entry name" value="Class_I_gatase-like"/>
</dbReference>
<dbReference type="Gene3D" id="1.10.10.60">
    <property type="entry name" value="Homeodomain-like"/>
    <property type="match status" value="2"/>
</dbReference>
<dbReference type="InterPro" id="IPR009057">
    <property type="entry name" value="Homeodomain-like_sf"/>
</dbReference>
<gene>
    <name evidence="5" type="ORF">SAMN05444167_3563</name>
</gene>
<reference evidence="5 6" key="1">
    <citation type="submission" date="2016-10" db="EMBL/GenBank/DDBJ databases">
        <authorList>
            <person name="de Groot N.N."/>
        </authorList>
    </citation>
    <scope>NUCLEOTIDE SEQUENCE [LARGE SCALE GENOMIC DNA]</scope>
    <source>
        <strain evidence="5 6">GAS232</strain>
    </source>
</reference>
<dbReference type="EMBL" id="LT629690">
    <property type="protein sequence ID" value="SDF87478.1"/>
    <property type="molecule type" value="Genomic_DNA"/>
</dbReference>
<dbReference type="PANTHER" id="PTHR43130:SF3">
    <property type="entry name" value="HTH-TYPE TRANSCRIPTIONAL REGULATOR RV1931C"/>
    <property type="match status" value="1"/>
</dbReference>
<organism evidence="5 6">
    <name type="scientific">Terriglobus roseus</name>
    <dbReference type="NCBI Taxonomy" id="392734"/>
    <lineage>
        <taxon>Bacteria</taxon>
        <taxon>Pseudomonadati</taxon>
        <taxon>Acidobacteriota</taxon>
        <taxon>Terriglobia</taxon>
        <taxon>Terriglobales</taxon>
        <taxon>Acidobacteriaceae</taxon>
        <taxon>Terriglobus</taxon>
    </lineage>
</organism>
<dbReference type="InterPro" id="IPR002818">
    <property type="entry name" value="DJ-1/PfpI"/>
</dbReference>